<proteinExistence type="predicted"/>
<organism evidence="1">
    <name type="scientific">Woronichinia naegeliana WA131</name>
    <dbReference type="NCBI Taxonomy" id="2824559"/>
    <lineage>
        <taxon>Bacteria</taxon>
        <taxon>Bacillati</taxon>
        <taxon>Cyanobacteriota</taxon>
        <taxon>Cyanophyceae</taxon>
        <taxon>Synechococcales</taxon>
        <taxon>Coelosphaeriaceae</taxon>
        <taxon>Woronichinia</taxon>
    </lineage>
</organism>
<dbReference type="Proteomes" id="UP001065613">
    <property type="component" value="Chromosome"/>
</dbReference>
<gene>
    <name evidence="1" type="ORF">KA717_15830</name>
</gene>
<sequence>MPTDNERLDRIESILEITLTLGQQFREDLIQIDQMTKRNASAITRLEEKVTQFVEQSIQDRETVTSEFRGLRLEMQRLIELTLKND</sequence>
<dbReference type="KEGG" id="wna:KA717_15830"/>
<reference evidence="1" key="1">
    <citation type="submission" date="2021-04" db="EMBL/GenBank/DDBJ databases">
        <title>Genome sequence of Woronichinia naegeliana from Washington state freshwater lake bloom.</title>
        <authorList>
            <person name="Dreher T.W."/>
        </authorList>
    </citation>
    <scope>NUCLEOTIDE SEQUENCE</scope>
    <source>
        <strain evidence="1">WA131</strain>
    </source>
</reference>
<dbReference type="EMBL" id="CP073041">
    <property type="protein sequence ID" value="UXE63885.1"/>
    <property type="molecule type" value="Genomic_DNA"/>
</dbReference>
<evidence type="ECO:0000313" key="1">
    <source>
        <dbReference type="EMBL" id="UXE63885.1"/>
    </source>
</evidence>
<dbReference type="AlphaFoldDB" id="A0A977L4F8"/>
<accession>A0A977L4F8</accession>
<name>A0A977L4F8_9CYAN</name>
<protein>
    <submittedName>
        <fullName evidence="1">Uncharacterized protein</fullName>
    </submittedName>
</protein>